<feature type="region of interest" description="Disordered" evidence="1">
    <location>
        <begin position="1"/>
        <end position="97"/>
    </location>
</feature>
<evidence type="ECO:0000256" key="1">
    <source>
        <dbReference type="SAM" id="MobiDB-lite"/>
    </source>
</evidence>
<feature type="compositionally biased region" description="Basic and acidic residues" evidence="1">
    <location>
        <begin position="257"/>
        <end position="270"/>
    </location>
</feature>
<feature type="region of interest" description="Disordered" evidence="1">
    <location>
        <begin position="335"/>
        <end position="555"/>
    </location>
</feature>
<feature type="compositionally biased region" description="Acidic residues" evidence="1">
    <location>
        <begin position="395"/>
        <end position="410"/>
    </location>
</feature>
<sequence>MKFLHPDGEVSVNRKAQRDRQKEETTAHLHLPTSGTQHFLTEPTGGLDESDRQHGYSPSTGHPNDCSHRNSSRVSSVRTHASTSIHIGVGTPHPTPSLASLAPSDRQLEQSLIAETVAGSVNGALSEHTFHTEEHSIYSVMMRKGHAPSSTGTIDRLARRRNSDGHYQPSEMRVQGTQQAVHTNPNNSYADCAVQCSGPSLLWEQDEDIEGLCHAVLPKKDSISTVDEDQEIVELSSRLSHNTKRQESSKRPTTTINDRKRESGFARRCADATSAENEIITILDSEEDSTQHGPVVSRANKENKPNEPPPRPETALRRRKDLSELVRQCAAEEVIETGLVDKRPVTPENVSSDLEQLMKELRSEEDFDDQLESDRDESSAYEVDQVGRSASEDYTILDEELNSALQDEEDQRFLDSRDRSIWDSHHEPLDPHHYDEPSSRRNDNPIYHDDYRQAAYSEPRQLFEQDYPEYRGQLPARHDSGYAPDNYAQDPSAEEWYEAPRYPSRVAVRPNEWEPPPESPSRQRQYYDDRYYPDERHDDSRYRGSTRYYHDQGWR</sequence>
<feature type="region of interest" description="Disordered" evidence="1">
    <location>
        <begin position="235"/>
        <end position="271"/>
    </location>
</feature>
<dbReference type="EMBL" id="ML119648">
    <property type="protein sequence ID" value="RPA86884.1"/>
    <property type="molecule type" value="Genomic_DNA"/>
</dbReference>
<name>A0A3N4IZ09_ASCIM</name>
<feature type="compositionally biased region" description="Basic and acidic residues" evidence="1">
    <location>
        <begin position="525"/>
        <end position="555"/>
    </location>
</feature>
<dbReference type="Proteomes" id="UP000275078">
    <property type="component" value="Unassembled WGS sequence"/>
</dbReference>
<feature type="compositionally biased region" description="Basic and acidic residues" evidence="1">
    <location>
        <begin position="16"/>
        <end position="27"/>
    </location>
</feature>
<evidence type="ECO:0000313" key="3">
    <source>
        <dbReference type="Proteomes" id="UP000275078"/>
    </source>
</evidence>
<feature type="compositionally biased region" description="Basic and acidic residues" evidence="1">
    <location>
        <begin position="411"/>
        <end position="452"/>
    </location>
</feature>
<organism evidence="2 3">
    <name type="scientific">Ascobolus immersus RN42</name>
    <dbReference type="NCBI Taxonomy" id="1160509"/>
    <lineage>
        <taxon>Eukaryota</taxon>
        <taxon>Fungi</taxon>
        <taxon>Dikarya</taxon>
        <taxon>Ascomycota</taxon>
        <taxon>Pezizomycotina</taxon>
        <taxon>Pezizomycetes</taxon>
        <taxon>Pezizales</taxon>
        <taxon>Ascobolaceae</taxon>
        <taxon>Ascobolus</taxon>
    </lineage>
</organism>
<reference evidence="2 3" key="1">
    <citation type="journal article" date="2018" name="Nat. Ecol. Evol.">
        <title>Pezizomycetes genomes reveal the molecular basis of ectomycorrhizal truffle lifestyle.</title>
        <authorList>
            <person name="Murat C."/>
            <person name="Payen T."/>
            <person name="Noel B."/>
            <person name="Kuo A."/>
            <person name="Morin E."/>
            <person name="Chen J."/>
            <person name="Kohler A."/>
            <person name="Krizsan K."/>
            <person name="Balestrini R."/>
            <person name="Da Silva C."/>
            <person name="Montanini B."/>
            <person name="Hainaut M."/>
            <person name="Levati E."/>
            <person name="Barry K.W."/>
            <person name="Belfiori B."/>
            <person name="Cichocki N."/>
            <person name="Clum A."/>
            <person name="Dockter R.B."/>
            <person name="Fauchery L."/>
            <person name="Guy J."/>
            <person name="Iotti M."/>
            <person name="Le Tacon F."/>
            <person name="Lindquist E.A."/>
            <person name="Lipzen A."/>
            <person name="Malagnac F."/>
            <person name="Mello A."/>
            <person name="Molinier V."/>
            <person name="Miyauchi S."/>
            <person name="Poulain J."/>
            <person name="Riccioni C."/>
            <person name="Rubini A."/>
            <person name="Sitrit Y."/>
            <person name="Splivallo R."/>
            <person name="Traeger S."/>
            <person name="Wang M."/>
            <person name="Zifcakova L."/>
            <person name="Wipf D."/>
            <person name="Zambonelli A."/>
            <person name="Paolocci F."/>
            <person name="Nowrousian M."/>
            <person name="Ottonello S."/>
            <person name="Baldrian P."/>
            <person name="Spatafora J.W."/>
            <person name="Henrissat B."/>
            <person name="Nagy L.G."/>
            <person name="Aury J.M."/>
            <person name="Wincker P."/>
            <person name="Grigoriev I.V."/>
            <person name="Bonfante P."/>
            <person name="Martin F.M."/>
        </authorList>
    </citation>
    <scope>NUCLEOTIDE SEQUENCE [LARGE SCALE GENOMIC DNA]</scope>
    <source>
        <strain evidence="2 3">RN42</strain>
    </source>
</reference>
<dbReference type="AlphaFoldDB" id="A0A3N4IZ09"/>
<gene>
    <name evidence="2" type="ORF">BJ508DRAFT_121538</name>
</gene>
<feature type="region of interest" description="Disordered" evidence="1">
    <location>
        <begin position="283"/>
        <end position="319"/>
    </location>
</feature>
<keyword evidence="3" id="KW-1185">Reference proteome</keyword>
<proteinExistence type="predicted"/>
<accession>A0A3N4IZ09</accession>
<evidence type="ECO:0000313" key="2">
    <source>
        <dbReference type="EMBL" id="RPA86884.1"/>
    </source>
</evidence>
<protein>
    <submittedName>
        <fullName evidence="2">Uncharacterized protein</fullName>
    </submittedName>
</protein>